<reference evidence="1" key="1">
    <citation type="submission" date="2021-02" db="EMBL/GenBank/DDBJ databases">
        <authorList>
            <person name="Nowell W R."/>
        </authorList>
    </citation>
    <scope>NUCLEOTIDE SEQUENCE</scope>
</reference>
<evidence type="ECO:0000313" key="3">
    <source>
        <dbReference type="Proteomes" id="UP000663832"/>
    </source>
</evidence>
<sequence>MSHQQFLGSIDLGITTSLLSNYDTSTTVEDVVPNTKPLGFNAQGNWEMSSVNIVMRLNKYNEGEYFAPHKDAQ</sequence>
<keyword evidence="3" id="KW-1185">Reference proteome</keyword>
<evidence type="ECO:0000313" key="1">
    <source>
        <dbReference type="EMBL" id="CAF1458650.1"/>
    </source>
</evidence>
<proteinExistence type="predicted"/>
<evidence type="ECO:0000313" key="2">
    <source>
        <dbReference type="EMBL" id="CAF1632598.1"/>
    </source>
</evidence>
<protein>
    <recommendedName>
        <fullName evidence="5">Prolyl 4-hydroxylase alpha subunit Fe(2+) 2OG dioxygenase domain-containing protein</fullName>
    </recommendedName>
</protein>
<dbReference type="EMBL" id="CAJNOI010002114">
    <property type="protein sequence ID" value="CAF1458650.1"/>
    <property type="molecule type" value="Genomic_DNA"/>
</dbReference>
<evidence type="ECO:0008006" key="5">
    <source>
        <dbReference type="Google" id="ProtNLM"/>
    </source>
</evidence>
<dbReference type="EMBL" id="CAJNOM010002438">
    <property type="protein sequence ID" value="CAF1632598.1"/>
    <property type="molecule type" value="Genomic_DNA"/>
</dbReference>
<dbReference type="Proteomes" id="UP000663832">
    <property type="component" value="Unassembled WGS sequence"/>
</dbReference>
<organism evidence="1 4">
    <name type="scientific">Adineta steineri</name>
    <dbReference type="NCBI Taxonomy" id="433720"/>
    <lineage>
        <taxon>Eukaryota</taxon>
        <taxon>Metazoa</taxon>
        <taxon>Spiralia</taxon>
        <taxon>Gnathifera</taxon>
        <taxon>Rotifera</taxon>
        <taxon>Eurotatoria</taxon>
        <taxon>Bdelloidea</taxon>
        <taxon>Adinetida</taxon>
        <taxon>Adinetidae</taxon>
        <taxon>Adineta</taxon>
    </lineage>
</organism>
<gene>
    <name evidence="1" type="ORF">BJG266_LOCUS40856</name>
    <name evidence="2" type="ORF">QVE165_LOCUS57732</name>
</gene>
<comment type="caution">
    <text evidence="1">The sequence shown here is derived from an EMBL/GenBank/DDBJ whole genome shotgun (WGS) entry which is preliminary data.</text>
</comment>
<accession>A0A815Q7M0</accession>
<name>A0A815Q7M0_9BILA</name>
<dbReference type="AlphaFoldDB" id="A0A815Q7M0"/>
<dbReference type="Proteomes" id="UP000663877">
    <property type="component" value="Unassembled WGS sequence"/>
</dbReference>
<evidence type="ECO:0000313" key="4">
    <source>
        <dbReference type="Proteomes" id="UP000663877"/>
    </source>
</evidence>